<evidence type="ECO:0000313" key="2">
    <source>
        <dbReference type="EMBL" id="MFC7441724.1"/>
    </source>
</evidence>
<name>A0ABW2RL25_9BACL</name>
<gene>
    <name evidence="2" type="ORF">ACFQNG_11435</name>
</gene>
<keyword evidence="1" id="KW-1133">Transmembrane helix</keyword>
<protein>
    <submittedName>
        <fullName evidence="2">Uncharacterized protein</fullName>
    </submittedName>
</protein>
<feature type="transmembrane region" description="Helical" evidence="1">
    <location>
        <begin position="56"/>
        <end position="72"/>
    </location>
</feature>
<organism evidence="2 3">
    <name type="scientific">Laceyella putida</name>
    <dbReference type="NCBI Taxonomy" id="110101"/>
    <lineage>
        <taxon>Bacteria</taxon>
        <taxon>Bacillati</taxon>
        <taxon>Bacillota</taxon>
        <taxon>Bacilli</taxon>
        <taxon>Bacillales</taxon>
        <taxon>Thermoactinomycetaceae</taxon>
        <taxon>Laceyella</taxon>
    </lineage>
</organism>
<dbReference type="EMBL" id="JBHTBW010000032">
    <property type="protein sequence ID" value="MFC7441724.1"/>
    <property type="molecule type" value="Genomic_DNA"/>
</dbReference>
<keyword evidence="1" id="KW-0812">Transmembrane</keyword>
<sequence length="119" mass="14242">MRALKAVDPELAHEFVEVFKEFYRHRNKQRVITFTESMLWLFARQRYLTNRHHVSLLWRFVIIITISLHIAVRSTEGEYRLLYDPLMEQSLEPFGFKRLKKTCANPNRMNTTLATQTNA</sequence>
<dbReference type="Proteomes" id="UP001596500">
    <property type="component" value="Unassembled WGS sequence"/>
</dbReference>
<accession>A0ABW2RL25</accession>
<comment type="caution">
    <text evidence="2">The sequence shown here is derived from an EMBL/GenBank/DDBJ whole genome shotgun (WGS) entry which is preliminary data.</text>
</comment>
<dbReference type="RefSeq" id="WP_379865120.1">
    <property type="nucleotide sequence ID" value="NZ_JBHTBW010000032.1"/>
</dbReference>
<keyword evidence="3" id="KW-1185">Reference proteome</keyword>
<keyword evidence="1" id="KW-0472">Membrane</keyword>
<reference evidence="3" key="1">
    <citation type="journal article" date="2019" name="Int. J. Syst. Evol. Microbiol.">
        <title>The Global Catalogue of Microorganisms (GCM) 10K type strain sequencing project: providing services to taxonomists for standard genome sequencing and annotation.</title>
        <authorList>
            <consortium name="The Broad Institute Genomics Platform"/>
            <consortium name="The Broad Institute Genome Sequencing Center for Infectious Disease"/>
            <person name="Wu L."/>
            <person name="Ma J."/>
        </authorList>
    </citation>
    <scope>NUCLEOTIDE SEQUENCE [LARGE SCALE GENOMIC DNA]</scope>
    <source>
        <strain evidence="3">CGMCC 1.12942</strain>
    </source>
</reference>
<evidence type="ECO:0000256" key="1">
    <source>
        <dbReference type="SAM" id="Phobius"/>
    </source>
</evidence>
<evidence type="ECO:0000313" key="3">
    <source>
        <dbReference type="Proteomes" id="UP001596500"/>
    </source>
</evidence>
<proteinExistence type="predicted"/>